<reference evidence="6 7" key="1">
    <citation type="submission" date="2024-03" db="EMBL/GenBank/DDBJ databases">
        <authorList>
            <consortium name="ELIXIR-Norway"/>
            <consortium name="Elixir Norway"/>
        </authorList>
    </citation>
    <scope>NUCLEOTIDE SEQUENCE [LARGE SCALE GENOMIC DNA]</scope>
</reference>
<dbReference type="InterPro" id="IPR000719">
    <property type="entry name" value="Prot_kinase_dom"/>
</dbReference>
<dbReference type="PANTHER" id="PTHR44329">
    <property type="entry name" value="SERINE/THREONINE-PROTEIN KINASE TNNI3K-RELATED"/>
    <property type="match status" value="1"/>
</dbReference>
<organism evidence="6 7">
    <name type="scientific">Sphagnum jensenii</name>
    <dbReference type="NCBI Taxonomy" id="128206"/>
    <lineage>
        <taxon>Eukaryota</taxon>
        <taxon>Viridiplantae</taxon>
        <taxon>Streptophyta</taxon>
        <taxon>Embryophyta</taxon>
        <taxon>Bryophyta</taxon>
        <taxon>Sphagnophytina</taxon>
        <taxon>Sphagnopsida</taxon>
        <taxon>Sphagnales</taxon>
        <taxon>Sphagnaceae</taxon>
        <taxon>Sphagnum</taxon>
    </lineage>
</organism>
<dbReference type="InterPro" id="IPR051681">
    <property type="entry name" value="Ser/Thr_Kinases-Pseudokinases"/>
</dbReference>
<keyword evidence="3" id="KW-0418">Kinase</keyword>
<keyword evidence="2" id="KW-0547">Nucleotide-binding</keyword>
<dbReference type="EMBL" id="OZ023702">
    <property type="protein sequence ID" value="CAK9858837.1"/>
    <property type="molecule type" value="Genomic_DNA"/>
</dbReference>
<evidence type="ECO:0000313" key="7">
    <source>
        <dbReference type="Proteomes" id="UP001497522"/>
    </source>
</evidence>
<dbReference type="InterPro" id="IPR008271">
    <property type="entry name" value="Ser/Thr_kinase_AS"/>
</dbReference>
<dbReference type="PROSITE" id="PS50011">
    <property type="entry name" value="PROTEIN_KINASE_DOM"/>
    <property type="match status" value="1"/>
</dbReference>
<keyword evidence="1" id="KW-0808">Transferase</keyword>
<dbReference type="SUPFAM" id="SSF56112">
    <property type="entry name" value="Protein kinase-like (PK-like)"/>
    <property type="match status" value="1"/>
</dbReference>
<dbReference type="SMART" id="SM00220">
    <property type="entry name" value="S_TKc"/>
    <property type="match status" value="1"/>
</dbReference>
<feature type="domain" description="Protein kinase" evidence="5">
    <location>
        <begin position="97"/>
        <end position="374"/>
    </location>
</feature>
<gene>
    <name evidence="6" type="ORF">CSSPJE1EN2_LOCUS1832</name>
</gene>
<dbReference type="PROSITE" id="PS00108">
    <property type="entry name" value="PROTEIN_KINASE_ST"/>
    <property type="match status" value="1"/>
</dbReference>
<name>A0ABP1A8G6_9BRYO</name>
<dbReference type="InterPro" id="IPR011009">
    <property type="entry name" value="Kinase-like_dom_sf"/>
</dbReference>
<dbReference type="Pfam" id="PF07714">
    <property type="entry name" value="PK_Tyr_Ser-Thr"/>
    <property type="match status" value="1"/>
</dbReference>
<dbReference type="PANTHER" id="PTHR44329:SF288">
    <property type="entry name" value="MITOGEN-ACTIVATED PROTEIN KINASE KINASE KINASE 20"/>
    <property type="match status" value="1"/>
</dbReference>
<evidence type="ECO:0000256" key="3">
    <source>
        <dbReference type="ARBA" id="ARBA00022777"/>
    </source>
</evidence>
<keyword evidence="7" id="KW-1185">Reference proteome</keyword>
<proteinExistence type="predicted"/>
<dbReference type="InterPro" id="IPR001245">
    <property type="entry name" value="Ser-Thr/Tyr_kinase_cat_dom"/>
</dbReference>
<sequence>MADARDCSSSGLDKGPNVVGEVTHFLSAALSFRNRDLQNDASTSSTGEHTYYSTAPQELWTELLPKDLQSQKNLSNTQDNEPEFCFEEVLFLQQSDLTLLWLLAQGGQAHVYSAECERFSTPVVVKRLKHGNVDLFRLQRRMEMLMKIRKKNNSAICRVFGVGTDFEGNAWVVMERMAGDLRTLIDRRMGYLEDGQMPFEYNNTLTMMMHIAQGMEDLHRCDLIHADLKASNILVTPVIMDPEGGKVDGQEQTLESMYFYVKIGDFESSDGVVGTRFWRAPEVLQAVKNDTKPILSPAADVYSYGMLCYELLTGRIPFEECGWRDYDVVLSSKRPELPAYVNGTMKQFLHDCWLAEPRKRPGWTWIIETLNEELQLHPPGLQ</sequence>
<keyword evidence="4" id="KW-0067">ATP-binding</keyword>
<evidence type="ECO:0000256" key="1">
    <source>
        <dbReference type="ARBA" id="ARBA00022679"/>
    </source>
</evidence>
<protein>
    <recommendedName>
        <fullName evidence="5">Protein kinase domain-containing protein</fullName>
    </recommendedName>
</protein>
<evidence type="ECO:0000256" key="2">
    <source>
        <dbReference type="ARBA" id="ARBA00022741"/>
    </source>
</evidence>
<evidence type="ECO:0000313" key="6">
    <source>
        <dbReference type="EMBL" id="CAK9858837.1"/>
    </source>
</evidence>
<evidence type="ECO:0000256" key="4">
    <source>
        <dbReference type="ARBA" id="ARBA00022840"/>
    </source>
</evidence>
<evidence type="ECO:0000259" key="5">
    <source>
        <dbReference type="PROSITE" id="PS50011"/>
    </source>
</evidence>
<accession>A0ABP1A8G6</accession>
<dbReference type="Gene3D" id="1.10.510.10">
    <property type="entry name" value="Transferase(Phosphotransferase) domain 1"/>
    <property type="match status" value="1"/>
</dbReference>
<dbReference type="Proteomes" id="UP001497522">
    <property type="component" value="Chromosome 1"/>
</dbReference>